<keyword evidence="1" id="KW-0472">Membrane</keyword>
<comment type="caution">
    <text evidence="2">The sequence shown here is derived from an EMBL/GenBank/DDBJ whole genome shotgun (WGS) entry which is preliminary data.</text>
</comment>
<gene>
    <name evidence="2" type="ORF">DW007_03430</name>
</gene>
<dbReference type="AlphaFoldDB" id="A0A415MER9"/>
<keyword evidence="1" id="KW-1133">Transmembrane helix</keyword>
<reference evidence="2 3" key="1">
    <citation type="submission" date="2018-08" db="EMBL/GenBank/DDBJ databases">
        <title>A genome reference for cultivated species of the human gut microbiota.</title>
        <authorList>
            <person name="Zou Y."/>
            <person name="Xue W."/>
            <person name="Luo G."/>
        </authorList>
    </citation>
    <scope>NUCLEOTIDE SEQUENCE [LARGE SCALE GENOMIC DNA]</scope>
    <source>
        <strain evidence="2 3">AF36-7BH</strain>
    </source>
</reference>
<evidence type="ECO:0000313" key="2">
    <source>
        <dbReference type="EMBL" id="RHL71208.1"/>
    </source>
</evidence>
<dbReference type="Proteomes" id="UP000285201">
    <property type="component" value="Unassembled WGS sequence"/>
</dbReference>
<sequence length="61" mass="6689">MNILYAEIIGSVILGICYVICHIASIVGKCYIAKICKDYSDSKTGSLAEMTSKDININLHH</sequence>
<proteinExistence type="predicted"/>
<keyword evidence="1" id="KW-0812">Transmembrane</keyword>
<protein>
    <submittedName>
        <fullName evidence="2">Uncharacterized protein</fullName>
    </submittedName>
</protein>
<organism evidence="2 3">
    <name type="scientific">Lachnospira eligens</name>
    <dbReference type="NCBI Taxonomy" id="39485"/>
    <lineage>
        <taxon>Bacteria</taxon>
        <taxon>Bacillati</taxon>
        <taxon>Bacillota</taxon>
        <taxon>Clostridia</taxon>
        <taxon>Lachnospirales</taxon>
        <taxon>Lachnospiraceae</taxon>
        <taxon>Lachnospira</taxon>
    </lineage>
</organism>
<dbReference type="RefSeq" id="WP_118369972.1">
    <property type="nucleotide sequence ID" value="NZ_QROY01000002.1"/>
</dbReference>
<dbReference type="EMBL" id="QROY01000002">
    <property type="protein sequence ID" value="RHL71208.1"/>
    <property type="molecule type" value="Genomic_DNA"/>
</dbReference>
<name>A0A415MER9_9FIRM</name>
<evidence type="ECO:0000256" key="1">
    <source>
        <dbReference type="SAM" id="Phobius"/>
    </source>
</evidence>
<feature type="transmembrane region" description="Helical" evidence="1">
    <location>
        <begin position="12"/>
        <end position="32"/>
    </location>
</feature>
<accession>A0A415MER9</accession>
<evidence type="ECO:0000313" key="3">
    <source>
        <dbReference type="Proteomes" id="UP000285201"/>
    </source>
</evidence>